<evidence type="ECO:0000259" key="1">
    <source>
        <dbReference type="Pfam" id="PF16916"/>
    </source>
</evidence>
<gene>
    <name evidence="2" type="ORF">S06H3_42223</name>
</gene>
<reference evidence="2" key="1">
    <citation type="journal article" date="2014" name="Front. Microbiol.">
        <title>High frequency of phylogenetically diverse reductive dehalogenase-homologous genes in deep subseafloor sedimentary metagenomes.</title>
        <authorList>
            <person name="Kawai M."/>
            <person name="Futagami T."/>
            <person name="Toyoda A."/>
            <person name="Takaki Y."/>
            <person name="Nishi S."/>
            <person name="Hori S."/>
            <person name="Arai W."/>
            <person name="Tsubouchi T."/>
            <person name="Morono Y."/>
            <person name="Uchiyama I."/>
            <person name="Ito T."/>
            <person name="Fujiyama A."/>
            <person name="Inagaki F."/>
            <person name="Takami H."/>
        </authorList>
    </citation>
    <scope>NUCLEOTIDE SEQUENCE</scope>
    <source>
        <strain evidence="2">Expedition CK06-06</strain>
    </source>
</reference>
<organism evidence="2">
    <name type="scientific">marine sediment metagenome</name>
    <dbReference type="NCBI Taxonomy" id="412755"/>
    <lineage>
        <taxon>unclassified sequences</taxon>
        <taxon>metagenomes</taxon>
        <taxon>ecological metagenomes</taxon>
    </lineage>
</organism>
<dbReference type="SUPFAM" id="SSF160240">
    <property type="entry name" value="Cation efflux protein cytoplasmic domain-like"/>
    <property type="match status" value="1"/>
</dbReference>
<dbReference type="Gene3D" id="3.30.70.1350">
    <property type="entry name" value="Cation efflux protein, cytoplasmic domain"/>
    <property type="match status" value="1"/>
</dbReference>
<dbReference type="InterPro" id="IPR036837">
    <property type="entry name" value="Cation_efflux_CTD_sf"/>
</dbReference>
<accession>X1P3H3</accession>
<dbReference type="InterPro" id="IPR027470">
    <property type="entry name" value="Cation_efflux_CTD"/>
</dbReference>
<dbReference type="AlphaFoldDB" id="X1P3H3"/>
<feature type="domain" description="Cation efflux protein cytoplasmic" evidence="1">
    <location>
        <begin position="1"/>
        <end position="40"/>
    </location>
</feature>
<dbReference type="EMBL" id="BARV01026090">
    <property type="protein sequence ID" value="GAI36961.1"/>
    <property type="molecule type" value="Genomic_DNA"/>
</dbReference>
<dbReference type="Pfam" id="PF16916">
    <property type="entry name" value="ZT_dimer"/>
    <property type="match status" value="1"/>
</dbReference>
<feature type="non-terminal residue" evidence="2">
    <location>
        <position position="1"/>
    </location>
</feature>
<comment type="caution">
    <text evidence="2">The sequence shown here is derived from an EMBL/GenBank/DDBJ whole genome shotgun (WGS) entry which is preliminary data.</text>
</comment>
<sequence length="46" mass="5227">LHLVMPRNASVEEAHRMCDHLEQDIEAKLPHSIVTIHVEPDSKKGD</sequence>
<proteinExistence type="predicted"/>
<evidence type="ECO:0000313" key="2">
    <source>
        <dbReference type="EMBL" id="GAI36961.1"/>
    </source>
</evidence>
<name>X1P3H3_9ZZZZ</name>
<protein>
    <recommendedName>
        <fullName evidence="1">Cation efflux protein cytoplasmic domain-containing protein</fullName>
    </recommendedName>
</protein>